<dbReference type="EMBL" id="CAXLJM020000026">
    <property type="protein sequence ID" value="CAL8094271.1"/>
    <property type="molecule type" value="Genomic_DNA"/>
</dbReference>
<evidence type="ECO:0000256" key="1">
    <source>
        <dbReference type="SAM" id="Phobius"/>
    </source>
</evidence>
<feature type="domain" description="DUF4789" evidence="2">
    <location>
        <begin position="73"/>
        <end position="134"/>
    </location>
</feature>
<protein>
    <recommendedName>
        <fullName evidence="2">DUF4789 domain-containing protein</fullName>
    </recommendedName>
</protein>
<evidence type="ECO:0000259" key="2">
    <source>
        <dbReference type="Pfam" id="PF16033"/>
    </source>
</evidence>
<dbReference type="InterPro" id="IPR031993">
    <property type="entry name" value="DUF4789"/>
</dbReference>
<organism evidence="3 4">
    <name type="scientific">Orchesella dallaii</name>
    <dbReference type="NCBI Taxonomy" id="48710"/>
    <lineage>
        <taxon>Eukaryota</taxon>
        <taxon>Metazoa</taxon>
        <taxon>Ecdysozoa</taxon>
        <taxon>Arthropoda</taxon>
        <taxon>Hexapoda</taxon>
        <taxon>Collembola</taxon>
        <taxon>Entomobryomorpha</taxon>
        <taxon>Entomobryoidea</taxon>
        <taxon>Orchesellidae</taxon>
        <taxon>Orchesellinae</taxon>
        <taxon>Orchesella</taxon>
    </lineage>
</organism>
<name>A0ABP1Q978_9HEXA</name>
<keyword evidence="4" id="KW-1185">Reference proteome</keyword>
<feature type="transmembrane region" description="Helical" evidence="1">
    <location>
        <begin position="9"/>
        <end position="29"/>
    </location>
</feature>
<dbReference type="PANTHER" id="PTHR21177">
    <property type="entry name" value="IP06524P-RELATED"/>
    <property type="match status" value="1"/>
</dbReference>
<evidence type="ECO:0000313" key="3">
    <source>
        <dbReference type="EMBL" id="CAL8094271.1"/>
    </source>
</evidence>
<dbReference type="Pfam" id="PF16033">
    <property type="entry name" value="DUF4789"/>
    <property type="match status" value="1"/>
</dbReference>
<keyword evidence="1" id="KW-1133">Transmembrane helix</keyword>
<keyword evidence="1" id="KW-0472">Membrane</keyword>
<dbReference type="Proteomes" id="UP001642540">
    <property type="component" value="Unassembled WGS sequence"/>
</dbReference>
<evidence type="ECO:0000313" key="4">
    <source>
        <dbReference type="Proteomes" id="UP001642540"/>
    </source>
</evidence>
<sequence length="251" mass="28228">MTMSNRCKWISFAVMSLSVILLLVLLYSLESKNKCPHEGEIALKDTGECYMRETKGPCMNNLVFEEDEPRSPYGACSCPYMGFNRTVLYHDGHCYFIFTQAYCSDGHWLNITAKAEPICESNPCIQHAMNAFEADKNGNDDGDVDMKSNDQFDTQMHDMNGHRKEVQMIGKEFVPIKGGRCAQLGKWTEGCPEGSIVRFHQDYILPSCFEPPKRKLGTSIGAIGVPALNCPVGSWRSIMGKCQPSFDFDFE</sequence>
<reference evidence="3 4" key="1">
    <citation type="submission" date="2024-08" db="EMBL/GenBank/DDBJ databases">
        <authorList>
            <person name="Cucini C."/>
            <person name="Frati F."/>
        </authorList>
    </citation>
    <scope>NUCLEOTIDE SEQUENCE [LARGE SCALE GENOMIC DNA]</scope>
</reference>
<keyword evidence="1" id="KW-0812">Transmembrane</keyword>
<accession>A0ABP1Q978</accession>
<proteinExistence type="predicted"/>
<comment type="caution">
    <text evidence="3">The sequence shown here is derived from an EMBL/GenBank/DDBJ whole genome shotgun (WGS) entry which is preliminary data.</text>
</comment>
<gene>
    <name evidence="3" type="ORF">ODALV1_LOCUS8737</name>
</gene>